<dbReference type="Gene3D" id="1.20.120.350">
    <property type="entry name" value="Voltage-gated potassium channels. Chain C"/>
    <property type="match status" value="1"/>
</dbReference>
<dbReference type="SUPFAM" id="SSF81324">
    <property type="entry name" value="Voltage-gated potassium channels"/>
    <property type="match status" value="1"/>
</dbReference>
<keyword evidence="11" id="KW-0407">Ion channel</keyword>
<dbReference type="PANTHER" id="PTHR11537:SF252">
    <property type="entry name" value="POTASSIUM VOLTAGE-GATED CHANNEL PROTEIN SHAW"/>
    <property type="match status" value="1"/>
</dbReference>
<evidence type="ECO:0000256" key="12">
    <source>
        <dbReference type="SAM" id="Phobius"/>
    </source>
</evidence>
<feature type="transmembrane region" description="Helical" evidence="12">
    <location>
        <begin position="369"/>
        <end position="388"/>
    </location>
</feature>
<evidence type="ECO:0000256" key="6">
    <source>
        <dbReference type="ARBA" id="ARBA00022882"/>
    </source>
</evidence>
<dbReference type="GO" id="GO:0045211">
    <property type="term" value="C:postsynaptic membrane"/>
    <property type="evidence" value="ECO:0007669"/>
    <property type="project" value="TreeGrafter"/>
</dbReference>
<evidence type="ECO:0000256" key="2">
    <source>
        <dbReference type="ARBA" id="ARBA00022448"/>
    </source>
</evidence>
<evidence type="ECO:0000256" key="4">
    <source>
        <dbReference type="ARBA" id="ARBA00022692"/>
    </source>
</evidence>
<gene>
    <name evidence="14" type="ORF">APICC_06993</name>
</gene>
<dbReference type="InterPro" id="IPR003968">
    <property type="entry name" value="K_chnl_volt-dep_Kv"/>
</dbReference>
<dbReference type="GO" id="GO:0042734">
    <property type="term" value="C:presynaptic membrane"/>
    <property type="evidence" value="ECO:0007669"/>
    <property type="project" value="TreeGrafter"/>
</dbReference>
<dbReference type="InterPro" id="IPR005821">
    <property type="entry name" value="Ion_trans_dom"/>
</dbReference>
<keyword evidence="8 12" id="KW-1133">Transmembrane helix</keyword>
<accession>A0A2A3E7B8</accession>
<dbReference type="InterPro" id="IPR027359">
    <property type="entry name" value="Volt_channel_dom_sf"/>
</dbReference>
<dbReference type="Gene3D" id="1.10.287.70">
    <property type="match status" value="1"/>
</dbReference>
<dbReference type="Pfam" id="PF00520">
    <property type="entry name" value="Ion_trans"/>
    <property type="match status" value="1"/>
</dbReference>
<feature type="domain" description="Ion transport" evidence="13">
    <location>
        <begin position="185"/>
        <end position="428"/>
    </location>
</feature>
<evidence type="ECO:0000256" key="5">
    <source>
        <dbReference type="ARBA" id="ARBA00022826"/>
    </source>
</evidence>
<dbReference type="GO" id="GO:0008076">
    <property type="term" value="C:voltage-gated potassium channel complex"/>
    <property type="evidence" value="ECO:0007669"/>
    <property type="project" value="InterPro"/>
</dbReference>
<reference evidence="14 15" key="1">
    <citation type="submission" date="2014-07" db="EMBL/GenBank/DDBJ databases">
        <title>Genomic and transcriptomic analysis on Apis cerana provide comprehensive insights into honey bee biology.</title>
        <authorList>
            <person name="Diao Q."/>
            <person name="Sun L."/>
            <person name="Zheng H."/>
            <person name="Zheng H."/>
            <person name="Xu S."/>
            <person name="Wang S."/>
            <person name="Zeng Z."/>
            <person name="Hu F."/>
            <person name="Su S."/>
            <person name="Wu J."/>
        </authorList>
    </citation>
    <scope>NUCLEOTIDE SEQUENCE [LARGE SCALE GENOMIC DNA]</scope>
    <source>
        <tissue evidence="14">Pupae without intestine</tissue>
    </source>
</reference>
<proteinExistence type="predicted"/>
<keyword evidence="9" id="KW-0406">Ion transport</keyword>
<dbReference type="OrthoDB" id="10025005at2759"/>
<evidence type="ECO:0000256" key="10">
    <source>
        <dbReference type="ARBA" id="ARBA00023136"/>
    </source>
</evidence>
<keyword evidence="10 12" id="KW-0472">Membrane</keyword>
<feature type="transmembrane region" description="Helical" evidence="12">
    <location>
        <begin position="178"/>
        <end position="200"/>
    </location>
</feature>
<dbReference type="AlphaFoldDB" id="A0A2A3E7B8"/>
<dbReference type="GO" id="GO:0032809">
    <property type="term" value="C:neuronal cell body membrane"/>
    <property type="evidence" value="ECO:0007669"/>
    <property type="project" value="TreeGrafter"/>
</dbReference>
<keyword evidence="6" id="KW-0851">Voltage-gated channel</keyword>
<dbReference type="InterPro" id="IPR028325">
    <property type="entry name" value="VG_K_chnl"/>
</dbReference>
<dbReference type="PRINTS" id="PR01491">
    <property type="entry name" value="KVCHANNEL"/>
</dbReference>
<keyword evidence="4 12" id="KW-0812">Transmembrane</keyword>
<dbReference type="Proteomes" id="UP000242457">
    <property type="component" value="Unassembled WGS sequence"/>
</dbReference>
<sequence length="558" mass="63579">MISTWLPKGAMKNSNNGVIKVSIVKQFQHGFWKRLSAHEYFILLGSAIGIGQQEVLSEAFSFRDLPYIPLARTIQKQQKKRKKGERVSKPAELDDHRDTQETLTVLDRLDLDTEKPTDEELARKFGFEEAYYEGTLTWWQKLKPQMWSLFDEPYSSLGAKYVVFDVIGASMRKIVKSAAVISVVISIVSVLFICISILSFCLKTHPDMRVPVIVNRSVNTGNGSSWAVDKTHTNAHDFFFYIECVCNAWFTLEFLIRITASPNRCVFIKSSVNLIDMVATLSFYLDLALQRFASHLENADILEFLSIIRIMRLFKLTRHSSGLKILIQTFRASAKELTLLVFFLVLGIVIFASLVYYAERTQYNPKNDFKSIPLGLWWALVTMTTVGYGDMVPKTYVGMFVGALCALAGVLTIALPVPVIVSNFAMYYNLLLIEKKILRQVLLYRKWGIRHVSSAQKQQSRYKELAQLAVENSGQLMDFMAGEGGGIIGTFVGEDERLAGRCGDISCLNLNSEFRVAVRSNCEFELQSHRYIQYKTVLDQRMKRKVKNKIEIKMRNNC</sequence>
<comment type="subcellular location">
    <subcellularLocation>
        <location evidence="1">Membrane</location>
        <topology evidence="1">Multi-pass membrane protein</topology>
    </subcellularLocation>
</comment>
<dbReference type="FunFam" id="1.20.120.350:FF:000074">
    <property type="entry name" value="SHaW family of potassium channels"/>
    <property type="match status" value="1"/>
</dbReference>
<protein>
    <submittedName>
        <fullName evidence="14">Potassium voltage-gated channel protein Shaw</fullName>
    </submittedName>
</protein>
<organism evidence="14 15">
    <name type="scientific">Apis cerana cerana</name>
    <name type="common">Oriental honeybee</name>
    <dbReference type="NCBI Taxonomy" id="94128"/>
    <lineage>
        <taxon>Eukaryota</taxon>
        <taxon>Metazoa</taxon>
        <taxon>Ecdysozoa</taxon>
        <taxon>Arthropoda</taxon>
        <taxon>Hexapoda</taxon>
        <taxon>Insecta</taxon>
        <taxon>Pterygota</taxon>
        <taxon>Neoptera</taxon>
        <taxon>Endopterygota</taxon>
        <taxon>Hymenoptera</taxon>
        <taxon>Apocrita</taxon>
        <taxon>Aculeata</taxon>
        <taxon>Apoidea</taxon>
        <taxon>Anthophila</taxon>
        <taxon>Apidae</taxon>
        <taxon>Apis</taxon>
    </lineage>
</organism>
<dbReference type="GO" id="GO:0001508">
    <property type="term" value="P:action potential"/>
    <property type="evidence" value="ECO:0007669"/>
    <property type="project" value="TreeGrafter"/>
</dbReference>
<dbReference type="STRING" id="94128.A0A2A3E7B8"/>
<evidence type="ECO:0000256" key="1">
    <source>
        <dbReference type="ARBA" id="ARBA00004141"/>
    </source>
</evidence>
<evidence type="ECO:0000256" key="8">
    <source>
        <dbReference type="ARBA" id="ARBA00022989"/>
    </source>
</evidence>
<dbReference type="GO" id="GO:0030431">
    <property type="term" value="P:sleep"/>
    <property type="evidence" value="ECO:0007669"/>
    <property type="project" value="UniProtKB-ARBA"/>
</dbReference>
<keyword evidence="3" id="KW-0633">Potassium transport</keyword>
<evidence type="ECO:0000256" key="11">
    <source>
        <dbReference type="ARBA" id="ARBA00023303"/>
    </source>
</evidence>
<dbReference type="GO" id="GO:0005251">
    <property type="term" value="F:delayed rectifier potassium channel activity"/>
    <property type="evidence" value="ECO:0007669"/>
    <property type="project" value="TreeGrafter"/>
</dbReference>
<evidence type="ECO:0000256" key="9">
    <source>
        <dbReference type="ARBA" id="ARBA00023065"/>
    </source>
</evidence>
<dbReference type="GO" id="GO:0032590">
    <property type="term" value="C:dendrite membrane"/>
    <property type="evidence" value="ECO:0007669"/>
    <property type="project" value="TreeGrafter"/>
</dbReference>
<name>A0A2A3E7B8_APICC</name>
<keyword evidence="2" id="KW-0813">Transport</keyword>
<dbReference type="PANTHER" id="PTHR11537">
    <property type="entry name" value="VOLTAGE-GATED POTASSIUM CHANNEL"/>
    <property type="match status" value="1"/>
</dbReference>
<keyword evidence="5" id="KW-0631">Potassium channel</keyword>
<evidence type="ECO:0000259" key="13">
    <source>
        <dbReference type="Pfam" id="PF00520"/>
    </source>
</evidence>
<dbReference type="GO" id="GO:0043679">
    <property type="term" value="C:axon terminus"/>
    <property type="evidence" value="ECO:0007669"/>
    <property type="project" value="TreeGrafter"/>
</dbReference>
<evidence type="ECO:0000313" key="15">
    <source>
        <dbReference type="Proteomes" id="UP000242457"/>
    </source>
</evidence>
<dbReference type="PRINTS" id="PR00169">
    <property type="entry name" value="KCHANNEL"/>
</dbReference>
<evidence type="ECO:0000256" key="7">
    <source>
        <dbReference type="ARBA" id="ARBA00022958"/>
    </source>
</evidence>
<dbReference type="EMBL" id="KZ288358">
    <property type="protein sequence ID" value="PBC27069.1"/>
    <property type="molecule type" value="Genomic_DNA"/>
</dbReference>
<keyword evidence="7" id="KW-0630">Potassium</keyword>
<dbReference type="FunFam" id="1.10.287.70:FF:000002">
    <property type="entry name" value="Potassium voltage-gated channel subfamily a member"/>
    <property type="match status" value="1"/>
</dbReference>
<feature type="transmembrane region" description="Helical" evidence="12">
    <location>
        <begin position="337"/>
        <end position="357"/>
    </location>
</feature>
<feature type="transmembrane region" description="Helical" evidence="12">
    <location>
        <begin position="400"/>
        <end position="430"/>
    </location>
</feature>
<keyword evidence="15" id="KW-1185">Reference proteome</keyword>
<evidence type="ECO:0000256" key="3">
    <source>
        <dbReference type="ARBA" id="ARBA00022538"/>
    </source>
</evidence>
<evidence type="ECO:0000313" key="14">
    <source>
        <dbReference type="EMBL" id="PBC27069.1"/>
    </source>
</evidence>